<dbReference type="EMBL" id="CP002480">
    <property type="protein sequence ID" value="ADW67668.1"/>
    <property type="molecule type" value="Genomic_DNA"/>
</dbReference>
<reference evidence="3" key="1">
    <citation type="submission" date="2011-01" db="EMBL/GenBank/DDBJ databases">
        <title>Complete sequence of chromosome of Acidobacterium sp. MP5ACTX9.</title>
        <authorList>
            <consortium name="US DOE Joint Genome Institute"/>
            <person name="Lucas S."/>
            <person name="Copeland A."/>
            <person name="Lapidus A."/>
            <person name="Cheng J.-F."/>
            <person name="Goodwin L."/>
            <person name="Pitluck S."/>
            <person name="Teshima H."/>
            <person name="Detter J.C."/>
            <person name="Han C."/>
            <person name="Tapia R."/>
            <person name="Land M."/>
            <person name="Hauser L."/>
            <person name="Kyrpides N."/>
            <person name="Ivanova N."/>
            <person name="Ovchinnikova G."/>
            <person name="Pagani I."/>
            <person name="Rawat S.R."/>
            <person name="Mannisto M."/>
            <person name="Haggblom M.M."/>
            <person name="Woyke T."/>
        </authorList>
    </citation>
    <scope>NUCLEOTIDE SEQUENCE [LARGE SCALE GENOMIC DNA]</scope>
    <source>
        <strain evidence="3">MP5ACTX9</strain>
    </source>
</reference>
<evidence type="ECO:0000313" key="3">
    <source>
        <dbReference type="Proteomes" id="UP000000343"/>
    </source>
</evidence>
<keyword evidence="1" id="KW-0732">Signal</keyword>
<sequence length="814" mass="85306">MSKIPGFSAIRAVASPLAILVLAILQSPHPASGQNASTQPLPATNLREALRRCASPQGCSLQLPQESTLTGEDPAWLHLGDNIISRAFLYPPNTHLHDTRSGHDISFASNVGGQGQGFAFFTRFDRNLPSDGGGPPQANIAASYFAGAPGTYAYGSETVMHNILLNSIFSTKGIAQAIGSVARKYGTGDFGGQYAYDSCMGGAINGDDEGCNANYAALWEGFGDINAKNPHGTIPIAFIESIGSSGAGHSSLKLKLTDEHASNNALGAGRFAVLVRTPDGRDAALHTFTVTAHNDSTSADKFGSYTVAEPAPVSAVWGRSTAPIVVPNNNDVPQTITATIAIDPLSPEAATGYRKGIACMWGWRRNERVEIVEAGTPAAGSQALTLKIRQDPGGGDQPHQSPYFFQDAKSGGLCQTVGRISAYDEGAGLPTQNVPLMGAVLLHKGDTVSHTVVYNFNWVHGNFGTIGGLQEAMPITLKVKLKRVGNAAIIVQADQDATQLNLMPNVKIVDASDPTFDTSATSFHAYPDGLGYESKGPNTSPVTATVIANSGRNLLKVYSAAEIIAVADPDAESSTLGDFVALEPNSIPWPVHGTVDFPAHHSVFLQMSADWLHTVSPGMANGKVFIYDGPSINAGFSAIQLVNYNPASKYVGSGGLLRGPDAFLIGGPHQTIFDLGQYGVAPLLPNGNVTVVGCVLGDCSSSSASFNMEQVSLRSSHFIRQFDQYNNRASMGFQNGERLLFTAGQGLAINANLSMEGRVVKDLADPVQPTDAVNLKSMNSAITGAVKGYSGPLTLSPSCTVTVTNGLITGKTGC</sequence>
<gene>
    <name evidence="2" type="ordered locus">AciX9_0597</name>
</gene>
<dbReference type="HOGENOM" id="CLU_346739_0_0_0"/>
<evidence type="ECO:0000313" key="2">
    <source>
        <dbReference type="EMBL" id="ADW67668.1"/>
    </source>
</evidence>
<feature type="signal peptide" evidence="1">
    <location>
        <begin position="1"/>
        <end position="33"/>
    </location>
</feature>
<proteinExistence type="predicted"/>
<dbReference type="PaxDb" id="1198114-AciX9_0597"/>
<keyword evidence="3" id="KW-1185">Reference proteome</keyword>
<organism evidence="3">
    <name type="scientific">Granulicella tundricola (strain ATCC BAA-1859 / DSM 23138 / MP5ACTX9)</name>
    <dbReference type="NCBI Taxonomy" id="1198114"/>
    <lineage>
        <taxon>Bacteria</taxon>
        <taxon>Pseudomonadati</taxon>
        <taxon>Acidobacteriota</taxon>
        <taxon>Terriglobia</taxon>
        <taxon>Terriglobales</taxon>
        <taxon>Acidobacteriaceae</taxon>
        <taxon>Granulicella</taxon>
    </lineage>
</organism>
<dbReference type="AlphaFoldDB" id="E8WZ66"/>
<name>E8WZ66_GRATM</name>
<feature type="chain" id="PRO_5003234186" evidence="1">
    <location>
        <begin position="34"/>
        <end position="814"/>
    </location>
</feature>
<evidence type="ECO:0000256" key="1">
    <source>
        <dbReference type="SAM" id="SignalP"/>
    </source>
</evidence>
<protein>
    <submittedName>
        <fullName evidence="2">Uncharacterized protein</fullName>
    </submittedName>
</protein>
<dbReference type="Proteomes" id="UP000000343">
    <property type="component" value="Chromosome"/>
</dbReference>
<dbReference type="eggNOG" id="ENOG502ZI40">
    <property type="taxonomic scope" value="Bacteria"/>
</dbReference>
<accession>E8WZ66</accession>
<dbReference type="RefSeq" id="WP_013578996.1">
    <property type="nucleotide sequence ID" value="NC_015064.1"/>
</dbReference>
<dbReference type="KEGG" id="acm:AciX9_0597"/>